<feature type="transmembrane region" description="Helical" evidence="1">
    <location>
        <begin position="77"/>
        <end position="98"/>
    </location>
</feature>
<evidence type="ECO:0000313" key="3">
    <source>
        <dbReference type="Proteomes" id="UP001501083"/>
    </source>
</evidence>
<comment type="caution">
    <text evidence="2">The sequence shown here is derived from an EMBL/GenBank/DDBJ whole genome shotgun (WGS) entry which is preliminary data.</text>
</comment>
<keyword evidence="1" id="KW-0472">Membrane</keyword>
<dbReference type="Proteomes" id="UP001501083">
    <property type="component" value="Unassembled WGS sequence"/>
</dbReference>
<dbReference type="EMBL" id="BAABKY010000005">
    <property type="protein sequence ID" value="GAA5081816.1"/>
    <property type="molecule type" value="Genomic_DNA"/>
</dbReference>
<gene>
    <name evidence="2" type="ORF">GCM10025759_32550</name>
</gene>
<feature type="transmembrane region" description="Helical" evidence="1">
    <location>
        <begin position="38"/>
        <end position="65"/>
    </location>
</feature>
<evidence type="ECO:0000256" key="1">
    <source>
        <dbReference type="SAM" id="Phobius"/>
    </source>
</evidence>
<protein>
    <submittedName>
        <fullName evidence="2">Uncharacterized protein</fullName>
    </submittedName>
</protein>
<sequence length="103" mass="10925">MMTTERAATIPSTVLFALPPLSLLALYGAIAFSNSTVLFTLCGILCGTTLLAELIVFPACVVAFVRYPHLRSWPQAGGLALIAAHLFWMLALPLTGGFQMAGN</sequence>
<keyword evidence="1" id="KW-0812">Transmembrane</keyword>
<feature type="transmembrane region" description="Helical" evidence="1">
    <location>
        <begin position="12"/>
        <end position="32"/>
    </location>
</feature>
<evidence type="ECO:0000313" key="2">
    <source>
        <dbReference type="EMBL" id="GAA5081816.1"/>
    </source>
</evidence>
<organism evidence="2 3">
    <name type="scientific">Lysobacter panacisoli</name>
    <dbReference type="NCBI Taxonomy" id="1255263"/>
    <lineage>
        <taxon>Bacteria</taxon>
        <taxon>Pseudomonadati</taxon>
        <taxon>Pseudomonadota</taxon>
        <taxon>Gammaproteobacteria</taxon>
        <taxon>Lysobacterales</taxon>
        <taxon>Lysobacteraceae</taxon>
        <taxon>Lysobacter</taxon>
    </lineage>
</organism>
<name>A0ABP9LRK3_9GAMM</name>
<keyword evidence="1" id="KW-1133">Transmembrane helix</keyword>
<reference evidence="3" key="1">
    <citation type="journal article" date="2019" name="Int. J. Syst. Evol. Microbiol.">
        <title>The Global Catalogue of Microorganisms (GCM) 10K type strain sequencing project: providing services to taxonomists for standard genome sequencing and annotation.</title>
        <authorList>
            <consortium name="The Broad Institute Genomics Platform"/>
            <consortium name="The Broad Institute Genome Sequencing Center for Infectious Disease"/>
            <person name="Wu L."/>
            <person name="Ma J."/>
        </authorList>
    </citation>
    <scope>NUCLEOTIDE SEQUENCE [LARGE SCALE GENOMIC DNA]</scope>
    <source>
        <strain evidence="3">JCM 19212</strain>
    </source>
</reference>
<accession>A0ABP9LRK3</accession>
<keyword evidence="3" id="KW-1185">Reference proteome</keyword>
<proteinExistence type="predicted"/>